<evidence type="ECO:0000259" key="4">
    <source>
        <dbReference type="Pfam" id="PF21467"/>
    </source>
</evidence>
<evidence type="ECO:0000313" key="8">
    <source>
        <dbReference type="Proteomes" id="UP000818603"/>
    </source>
</evidence>
<dbReference type="EMBL" id="BMGZ01000001">
    <property type="protein sequence ID" value="GGH92205.1"/>
    <property type="molecule type" value="Genomic_DNA"/>
</dbReference>
<dbReference type="AlphaFoldDB" id="A0A8J3EPQ3"/>
<feature type="domain" description="Sialate O-acetylesterase" evidence="3">
    <location>
        <begin position="128"/>
        <end position="230"/>
    </location>
</feature>
<dbReference type="InterPro" id="IPR013783">
    <property type="entry name" value="Ig-like_fold"/>
</dbReference>
<dbReference type="PANTHER" id="PTHR22901">
    <property type="entry name" value="SIALATE O-ACETYLESTERASE"/>
    <property type="match status" value="1"/>
</dbReference>
<name>A0A8J3EPQ3_9PROT</name>
<dbReference type="SUPFAM" id="SSF49785">
    <property type="entry name" value="Galactose-binding domain-like"/>
    <property type="match status" value="1"/>
</dbReference>
<dbReference type="Gene3D" id="3.40.50.1110">
    <property type="entry name" value="SGNH hydrolase"/>
    <property type="match status" value="2"/>
</dbReference>
<dbReference type="InterPro" id="IPR036514">
    <property type="entry name" value="SGNH_hydro_sf"/>
</dbReference>
<evidence type="ECO:0000259" key="3">
    <source>
        <dbReference type="Pfam" id="PF03629"/>
    </source>
</evidence>
<evidence type="ECO:0000256" key="1">
    <source>
        <dbReference type="ARBA" id="ARBA00022801"/>
    </source>
</evidence>
<feature type="domain" description="Sialate O-acetylesterase" evidence="3">
    <location>
        <begin position="455"/>
        <end position="535"/>
    </location>
</feature>
<evidence type="ECO:0000313" key="5">
    <source>
        <dbReference type="EMBL" id="GGH92205.1"/>
    </source>
</evidence>
<dbReference type="EMBL" id="VCJR02000001">
    <property type="protein sequence ID" value="NHK26394.1"/>
    <property type="molecule type" value="Genomic_DNA"/>
</dbReference>
<dbReference type="GO" id="GO:0001681">
    <property type="term" value="F:sialate O-acetylesterase activity"/>
    <property type="evidence" value="ECO:0007669"/>
    <property type="project" value="InterPro"/>
</dbReference>
<proteinExistence type="predicted"/>
<dbReference type="GO" id="GO:0005975">
    <property type="term" value="P:carbohydrate metabolic process"/>
    <property type="evidence" value="ECO:0007669"/>
    <property type="project" value="InterPro"/>
</dbReference>
<dbReference type="SUPFAM" id="SSF52266">
    <property type="entry name" value="SGNH hydrolase"/>
    <property type="match status" value="1"/>
</dbReference>
<dbReference type="InterPro" id="IPR008979">
    <property type="entry name" value="Galactose-bd-like_sf"/>
</dbReference>
<dbReference type="PANTHER" id="PTHR22901:SF0">
    <property type="entry name" value="SIALATE O-ACETYLESTERASE"/>
    <property type="match status" value="1"/>
</dbReference>
<organism evidence="5 7">
    <name type="scientific">Aquisalinus luteolus</name>
    <dbReference type="NCBI Taxonomy" id="1566827"/>
    <lineage>
        <taxon>Bacteria</taxon>
        <taxon>Pseudomonadati</taxon>
        <taxon>Pseudomonadota</taxon>
        <taxon>Alphaproteobacteria</taxon>
        <taxon>Parvularculales</taxon>
        <taxon>Parvularculaceae</taxon>
        <taxon>Aquisalinus</taxon>
    </lineage>
</organism>
<dbReference type="Pfam" id="PF21467">
    <property type="entry name" value="BetaGal_gal-bd"/>
    <property type="match status" value="1"/>
</dbReference>
<dbReference type="Pfam" id="PF03629">
    <property type="entry name" value="SASA"/>
    <property type="match status" value="2"/>
</dbReference>
<accession>A0A8J3EPQ3</accession>
<dbReference type="InterPro" id="IPR048913">
    <property type="entry name" value="BetaGal_gal-bd"/>
</dbReference>
<dbReference type="InterPro" id="IPR005181">
    <property type="entry name" value="SASA"/>
</dbReference>
<reference evidence="6 8" key="2">
    <citation type="submission" date="2020-02" db="EMBL/GenBank/DDBJ databases">
        <title>Genome sequence of Parvularcula flava strain NH6-79.</title>
        <authorList>
            <person name="Abdul Karim M.H."/>
            <person name="Lam M.Q."/>
            <person name="Chen S.J."/>
            <person name="Yahya A."/>
            <person name="Shahir S."/>
            <person name="Shamsir M.S."/>
            <person name="Chong C.S."/>
        </authorList>
    </citation>
    <scope>NUCLEOTIDE SEQUENCE [LARGE SCALE GENOMIC DNA]</scope>
    <source>
        <strain evidence="6 8">NH6-79</strain>
    </source>
</reference>
<keyword evidence="2" id="KW-0326">Glycosidase</keyword>
<evidence type="ECO:0000313" key="7">
    <source>
        <dbReference type="Proteomes" id="UP000621856"/>
    </source>
</evidence>
<gene>
    <name evidence="6" type="ORF">FF098_000570</name>
    <name evidence="5" type="ORF">GCM10011355_01150</name>
</gene>
<dbReference type="RefSeq" id="WP_155135871.1">
    <property type="nucleotide sequence ID" value="NZ_BMGZ01000001.1"/>
</dbReference>
<dbReference type="Proteomes" id="UP000621856">
    <property type="component" value="Unassembled WGS sequence"/>
</dbReference>
<evidence type="ECO:0000256" key="2">
    <source>
        <dbReference type="ARBA" id="ARBA00023295"/>
    </source>
</evidence>
<dbReference type="Proteomes" id="UP000818603">
    <property type="component" value="Unassembled WGS sequence"/>
</dbReference>
<dbReference type="Gene3D" id="2.60.40.10">
    <property type="entry name" value="Immunoglobulins"/>
    <property type="match status" value="1"/>
</dbReference>
<dbReference type="GO" id="GO:0004553">
    <property type="term" value="F:hydrolase activity, hydrolyzing O-glycosyl compounds"/>
    <property type="evidence" value="ECO:0007669"/>
    <property type="project" value="InterPro"/>
</dbReference>
<comment type="caution">
    <text evidence="5">The sequence shown here is derived from an EMBL/GenBank/DDBJ whole genome shotgun (WGS) entry which is preliminary data.</text>
</comment>
<dbReference type="Gene3D" id="2.60.120.260">
    <property type="entry name" value="Galactose-binding domain-like"/>
    <property type="match status" value="1"/>
</dbReference>
<protein>
    <submittedName>
        <fullName evidence="5">9-O-acetylesterase</fullName>
    </submittedName>
</protein>
<reference evidence="5" key="1">
    <citation type="journal article" date="2014" name="Int. J. Syst. Evol. Microbiol.">
        <title>Complete genome sequence of Corynebacterium casei LMG S-19264T (=DSM 44701T), isolated from a smear-ripened cheese.</title>
        <authorList>
            <consortium name="US DOE Joint Genome Institute (JGI-PGF)"/>
            <person name="Walter F."/>
            <person name="Albersmeier A."/>
            <person name="Kalinowski J."/>
            <person name="Ruckert C."/>
        </authorList>
    </citation>
    <scope>NUCLEOTIDE SEQUENCE</scope>
    <source>
        <strain evidence="5">CGMCC 1.14984</strain>
    </source>
</reference>
<feature type="domain" description="Beta-galactosidase galactose-binding" evidence="4">
    <location>
        <begin position="317"/>
        <end position="378"/>
    </location>
</feature>
<keyword evidence="1" id="KW-0378">Hydrolase</keyword>
<sequence length="675" mass="73373">MHQKLNTENRVEIPARHAMKSLLCLSLGLMFVIAGSFSTAAAQDVAFDAYFSDGMVLQRGKANTITGVAPPGTDITVTLAAKSQRTQASESGRWQTTFPPMGPDGVHTLTVQAADAEGVTVRNVEFGDVWLCSGQSNMVWPVQSSATRDKEYSAAEETNIRIMQIDLDPRGSESSIVPVGKPWSVPDERSLASFSASCWAFGKYLDQNVDGPIGLVQAALGATRIEEWLSADALKRVGGMDEELSVLASYSSAPEQALRAFTENALKGAAAYDEGLINTHWYAEGFDDTRWEKIKLPTTWIGSPRSGAPANEYIGVTWFRRSFDMPALSDDAKIYLELGSIDKQGAVWINGELVGSRYSGAVPFRVEVPGNLLRDGANQITVRVADDAGRSGFPGAGQAFGIEVDGQLSSLAGFWRYRIGADRRAMGELDNPPWAPRSGIQILWNGMIAPLTDKGIKGVAWYQGESNSRSPESYNSLLAALVDSWRGRFDSQDMPVIIAQLPVYGGLVDRSGDSGWADIREAQRQVYLNRDNVGLAVLLDLGVRTEIHPAHKEEVGLRLGREALRIAYGGDIQPPAMPVGGQRDGGALLIRFGPGERQLRAIGGNALIGFETCNAQWQCRYARAVLLGDGATVRVAGLREEDVYLRYGWSASPLTNLYEEEDIPVSPFRFAMPDE</sequence>
<dbReference type="InterPro" id="IPR039329">
    <property type="entry name" value="SIAE"/>
</dbReference>
<evidence type="ECO:0000313" key="6">
    <source>
        <dbReference type="EMBL" id="NHK26394.1"/>
    </source>
</evidence>
<reference evidence="5" key="3">
    <citation type="submission" date="2020-09" db="EMBL/GenBank/DDBJ databases">
        <authorList>
            <person name="Sun Q."/>
            <person name="Zhou Y."/>
        </authorList>
    </citation>
    <scope>NUCLEOTIDE SEQUENCE</scope>
    <source>
        <strain evidence="5">CGMCC 1.14984</strain>
    </source>
</reference>
<keyword evidence="8" id="KW-1185">Reference proteome</keyword>